<dbReference type="STRING" id="307507.A0A2V0PI90"/>
<sequence length="991" mass="102121">MGPQRARALLGLGLLLLAWTPGVRSQCTPVFGEFVLTGLGNKDGNRANHEVGICLPQFTVNVTSSCTLTIKPKYAGSAYISMLVAGRDASGRSNVPLASDSAMAISDAVNNKLGYYYLDPVKCPQAYTMKIKGAQLLSYDIAAVLRKGLEVDETVLPNVAITGNGISIGWMTTGPKAQELTYTAIYKAGGPTTPDFRPFEGTRSQYCSLLDINSAYDLDSNPADGVVDASTATLVGRIPRPIPGKAGYFVCAIAPAGGFVQTRRSAGMLLPDPIRYAYVADNPNTYMACGAGGYLYKLGAINAAGDTTTDFCMQCPRGSYASSAASLCIACPVNNYNDRPGQRTCKPCQYGYAPFTGAARCMGCYYGRPYCSEGYSPNDAFYTCNPSRLPEGYSPEGGYSVARPLEDPGATSAAAAYSPMFRNCNMRGGGASLVAFNVSAECKVDMYVLGDLGRGGESCSQNAETNSITAYYTAPNMIAGVNSPGLDGRTVGFAGVLDGDGLAARVFATSKASRIPDTMAAATDFKLVLPESGWGYLGGGDNGQGLNANLKGINFDPCPPGTSKEMLNGDGYDDPGEDPNRLLSNYCVPCSIGTYCPGQADNTAAVNCPAGTYGNILGAKDPNGCVNCPIGTFQDMDGAYTCNVCPPNTFSAAAGSTQCTVCGDGYEVSSAGSNFCNACPAGMFRDSTISDTCMECPAGTASAEASGSCDMCKPGTYSPGPKTPACQECPRGSYQRSHGQKKCELCPAGTYGDARARSSCKVCPVGTFNPETGSTSATACQRCPAGKAAPSPGSSACTDCGEGYFSDRSGLQSCRACPAGTYSTDLGAQSCTPCPKGTFADRAASRDCAPCPIGFFSAAPGAARCMSCPAGAFTSQAGSSSCERCKPGTYSTRAAANSPITCAACPPGSYSYMEGATQCMLCSAGQFVDKSGATACSVCPIGTYASGTGSQRCLPCRAGLTTANMGATSAEDCAVRVVLNAAPQGIASRFG</sequence>
<evidence type="ECO:0000256" key="1">
    <source>
        <dbReference type="SAM" id="SignalP"/>
    </source>
</evidence>
<dbReference type="OrthoDB" id="527488at2759"/>
<dbReference type="AlphaFoldDB" id="A0A2V0PI90"/>
<keyword evidence="1" id="KW-0732">Signal</keyword>
<feature type="domain" description="TNFR-Cys" evidence="2">
    <location>
        <begin position="712"/>
        <end position="743"/>
    </location>
</feature>
<comment type="caution">
    <text evidence="3">The sequence shown here is derived from an EMBL/GenBank/DDBJ whole genome shotgun (WGS) entry which is preliminary data.</text>
</comment>
<evidence type="ECO:0000259" key="2">
    <source>
        <dbReference type="SMART" id="SM00208"/>
    </source>
</evidence>
<dbReference type="PANTHER" id="PTHR46967:SF2">
    <property type="entry name" value="SUSHI, VON WILLEBRAND FACTOR TYPE A, EGF AND PENTRAXIN DOMAIN-CONTAINING PROTEIN 1-LIKE"/>
    <property type="match status" value="1"/>
</dbReference>
<accession>A0A2V0PI90</accession>
<organism evidence="3 4">
    <name type="scientific">Raphidocelis subcapitata</name>
    <dbReference type="NCBI Taxonomy" id="307507"/>
    <lineage>
        <taxon>Eukaryota</taxon>
        <taxon>Viridiplantae</taxon>
        <taxon>Chlorophyta</taxon>
        <taxon>core chlorophytes</taxon>
        <taxon>Chlorophyceae</taxon>
        <taxon>CS clade</taxon>
        <taxon>Sphaeropleales</taxon>
        <taxon>Selenastraceae</taxon>
        <taxon>Raphidocelis</taxon>
    </lineage>
</organism>
<feature type="domain" description="TNFR-Cys" evidence="2">
    <location>
        <begin position="922"/>
        <end position="953"/>
    </location>
</feature>
<dbReference type="Proteomes" id="UP000247498">
    <property type="component" value="Unassembled WGS sequence"/>
</dbReference>
<evidence type="ECO:0000313" key="3">
    <source>
        <dbReference type="EMBL" id="GBF99289.1"/>
    </source>
</evidence>
<keyword evidence="4" id="KW-1185">Reference proteome</keyword>
<feature type="chain" id="PRO_5015884675" description="TNFR-Cys domain-containing protein" evidence="1">
    <location>
        <begin position="26"/>
        <end position="991"/>
    </location>
</feature>
<gene>
    <name evidence="3" type="ORF">Rsub_12049</name>
</gene>
<dbReference type="SMART" id="SM01411">
    <property type="entry name" value="Ephrin_rec_like"/>
    <property type="match status" value="9"/>
</dbReference>
<dbReference type="InterPro" id="IPR011641">
    <property type="entry name" value="Tyr-kin_ephrin_A/B_rcpt-like"/>
</dbReference>
<protein>
    <recommendedName>
        <fullName evidence="2">TNFR-Cys domain-containing protein</fullName>
    </recommendedName>
</protein>
<dbReference type="SUPFAM" id="SSF57184">
    <property type="entry name" value="Growth factor receptor domain"/>
    <property type="match status" value="4"/>
</dbReference>
<dbReference type="InParanoid" id="A0A2V0PI90"/>
<reference evidence="3 4" key="1">
    <citation type="journal article" date="2018" name="Sci. Rep.">
        <title>Raphidocelis subcapitata (=Pseudokirchneriella subcapitata) provides an insight into genome evolution and environmental adaptations in the Sphaeropleales.</title>
        <authorList>
            <person name="Suzuki S."/>
            <person name="Yamaguchi H."/>
            <person name="Nakajima N."/>
            <person name="Kawachi M."/>
        </authorList>
    </citation>
    <scope>NUCLEOTIDE SEQUENCE [LARGE SCALE GENOMIC DNA]</scope>
    <source>
        <strain evidence="3 4">NIES-35</strain>
    </source>
</reference>
<feature type="domain" description="TNFR-Cys" evidence="2">
    <location>
        <begin position="817"/>
        <end position="848"/>
    </location>
</feature>
<dbReference type="Pfam" id="PF07699">
    <property type="entry name" value="Ephrin_rec_like"/>
    <property type="match status" value="5"/>
</dbReference>
<dbReference type="Gene3D" id="2.10.50.10">
    <property type="entry name" value="Tumor Necrosis Factor Receptor, subunit A, domain 2"/>
    <property type="match status" value="8"/>
</dbReference>
<dbReference type="EMBL" id="BDRX01000152">
    <property type="protein sequence ID" value="GBF99289.1"/>
    <property type="molecule type" value="Genomic_DNA"/>
</dbReference>
<evidence type="ECO:0000313" key="4">
    <source>
        <dbReference type="Proteomes" id="UP000247498"/>
    </source>
</evidence>
<feature type="signal peptide" evidence="1">
    <location>
        <begin position="1"/>
        <end position="25"/>
    </location>
</feature>
<feature type="domain" description="TNFR-Cys" evidence="2">
    <location>
        <begin position="645"/>
        <end position="676"/>
    </location>
</feature>
<dbReference type="SMART" id="SM00208">
    <property type="entry name" value="TNFR"/>
    <property type="match status" value="5"/>
</dbReference>
<dbReference type="PANTHER" id="PTHR46967">
    <property type="entry name" value="INSULIN-LIKE GROWTH FACTOR BINDING PROTEIN,N-TERMINAL"/>
    <property type="match status" value="1"/>
</dbReference>
<feature type="domain" description="TNFR-Cys" evidence="2">
    <location>
        <begin position="868"/>
        <end position="902"/>
    </location>
</feature>
<dbReference type="InterPro" id="IPR001368">
    <property type="entry name" value="TNFR/NGFR_Cys_rich_reg"/>
</dbReference>
<proteinExistence type="predicted"/>
<name>A0A2V0PI90_9CHLO</name>
<dbReference type="InterPro" id="IPR009030">
    <property type="entry name" value="Growth_fac_rcpt_cys_sf"/>
</dbReference>